<sequence>PVIVLTQSQSLACFPQGGFEPKMTKREAALIFSVTPYANRKFLKKTMMIPKHPDDGSPVMKLRICPGARDLLNVQPCNLQVSI</sequence>
<dbReference type="STRING" id="303518.ENSPNYP00000025685"/>
<dbReference type="Gene3D" id="1.10.287.110">
    <property type="entry name" value="DnaJ domain"/>
    <property type="match status" value="1"/>
</dbReference>
<proteinExistence type="predicted"/>
<evidence type="ECO:0000313" key="1">
    <source>
        <dbReference type="Ensembl" id="ENSPNYP00000025685.1"/>
    </source>
</evidence>
<accession>A0A3B4GRQ4</accession>
<dbReference type="Ensembl" id="ENSPNYT00000026318.1">
    <property type="protein sequence ID" value="ENSPNYP00000025685.1"/>
    <property type="gene ID" value="ENSPNYG00000019400.1"/>
</dbReference>
<protein>
    <submittedName>
        <fullName evidence="1">Uncharacterized protein</fullName>
    </submittedName>
</protein>
<dbReference type="AlphaFoldDB" id="A0A3B4GRQ4"/>
<name>A0A3B4GRQ4_9CICH</name>
<organism evidence="1">
    <name type="scientific">Pundamilia nyererei</name>
    <dbReference type="NCBI Taxonomy" id="303518"/>
    <lineage>
        <taxon>Eukaryota</taxon>
        <taxon>Metazoa</taxon>
        <taxon>Chordata</taxon>
        <taxon>Craniata</taxon>
        <taxon>Vertebrata</taxon>
        <taxon>Euteleostomi</taxon>
        <taxon>Actinopterygii</taxon>
        <taxon>Neopterygii</taxon>
        <taxon>Teleostei</taxon>
        <taxon>Neoteleostei</taxon>
        <taxon>Acanthomorphata</taxon>
        <taxon>Ovalentaria</taxon>
        <taxon>Cichlomorphae</taxon>
        <taxon>Cichliformes</taxon>
        <taxon>Cichlidae</taxon>
        <taxon>African cichlids</taxon>
        <taxon>Pseudocrenilabrinae</taxon>
        <taxon>Haplochromini</taxon>
        <taxon>Pundamilia</taxon>
    </lineage>
</organism>
<reference evidence="1" key="1">
    <citation type="submission" date="2023-09" db="UniProtKB">
        <authorList>
            <consortium name="Ensembl"/>
        </authorList>
    </citation>
    <scope>IDENTIFICATION</scope>
</reference>
<dbReference type="InterPro" id="IPR036869">
    <property type="entry name" value="J_dom_sf"/>
</dbReference>